<feature type="compositionally biased region" description="Polar residues" evidence="1">
    <location>
        <begin position="55"/>
        <end position="73"/>
    </location>
</feature>
<dbReference type="AlphaFoldDB" id="A0AAD8CW75"/>
<feature type="compositionally biased region" description="Low complexity" evidence="1">
    <location>
        <begin position="10"/>
        <end position="54"/>
    </location>
</feature>
<feature type="compositionally biased region" description="Basic and acidic residues" evidence="1">
    <location>
        <begin position="235"/>
        <end position="250"/>
    </location>
</feature>
<dbReference type="PANTHER" id="PTHR15690">
    <property type="entry name" value="NUCLEAR RECEPTOR COACTIVATOR 6"/>
    <property type="match status" value="1"/>
</dbReference>
<accession>A0AAD8CW75</accession>
<name>A0AAD8CW75_ACIOX</name>
<dbReference type="Proteomes" id="UP001230051">
    <property type="component" value="Unassembled WGS sequence"/>
</dbReference>
<evidence type="ECO:0000256" key="1">
    <source>
        <dbReference type="SAM" id="MobiDB-lite"/>
    </source>
</evidence>
<proteinExistence type="predicted"/>
<keyword evidence="3" id="KW-1185">Reference proteome</keyword>
<reference evidence="2" key="1">
    <citation type="submission" date="2022-02" db="EMBL/GenBank/DDBJ databases">
        <title>Atlantic sturgeon de novo genome assembly.</title>
        <authorList>
            <person name="Stock M."/>
            <person name="Klopp C."/>
            <person name="Guiguen Y."/>
            <person name="Cabau C."/>
            <person name="Parinello H."/>
            <person name="Santidrian Yebra-Pimentel E."/>
            <person name="Kuhl H."/>
            <person name="Dirks R.P."/>
            <person name="Guessner J."/>
            <person name="Wuertz S."/>
            <person name="Du K."/>
            <person name="Schartl M."/>
        </authorList>
    </citation>
    <scope>NUCLEOTIDE SEQUENCE</scope>
    <source>
        <strain evidence="2">STURGEONOMICS-FGT-2020</strain>
        <tissue evidence="2">Whole blood</tissue>
    </source>
</reference>
<evidence type="ECO:0000313" key="3">
    <source>
        <dbReference type="Proteomes" id="UP001230051"/>
    </source>
</evidence>
<dbReference type="GO" id="GO:0035097">
    <property type="term" value="C:histone methyltransferase complex"/>
    <property type="evidence" value="ECO:0007669"/>
    <property type="project" value="TreeGrafter"/>
</dbReference>
<dbReference type="GO" id="GO:0003713">
    <property type="term" value="F:transcription coactivator activity"/>
    <property type="evidence" value="ECO:0007669"/>
    <property type="project" value="InterPro"/>
</dbReference>
<dbReference type="EMBL" id="JAGXEW010000025">
    <property type="protein sequence ID" value="KAK1157791.1"/>
    <property type="molecule type" value="Genomic_DNA"/>
</dbReference>
<protein>
    <submittedName>
        <fullName evidence="2">Vegetative cell wall protein gp1-like</fullName>
    </submittedName>
</protein>
<organism evidence="2 3">
    <name type="scientific">Acipenser oxyrinchus oxyrinchus</name>
    <dbReference type="NCBI Taxonomy" id="40147"/>
    <lineage>
        <taxon>Eukaryota</taxon>
        <taxon>Metazoa</taxon>
        <taxon>Chordata</taxon>
        <taxon>Craniata</taxon>
        <taxon>Vertebrata</taxon>
        <taxon>Euteleostomi</taxon>
        <taxon>Actinopterygii</taxon>
        <taxon>Chondrostei</taxon>
        <taxon>Acipenseriformes</taxon>
        <taxon>Acipenseridae</taxon>
        <taxon>Acipenser</taxon>
    </lineage>
</organism>
<evidence type="ECO:0000313" key="2">
    <source>
        <dbReference type="EMBL" id="KAK1157791.1"/>
    </source>
</evidence>
<feature type="compositionally biased region" description="Polar residues" evidence="1">
    <location>
        <begin position="187"/>
        <end position="207"/>
    </location>
</feature>
<dbReference type="InterPro" id="IPR026638">
    <property type="entry name" value="NCOA6"/>
</dbReference>
<feature type="compositionally biased region" description="Basic and acidic residues" evidence="1">
    <location>
        <begin position="74"/>
        <end position="83"/>
    </location>
</feature>
<comment type="caution">
    <text evidence="2">The sequence shown here is derived from an EMBL/GenBank/DDBJ whole genome shotgun (WGS) entry which is preliminary data.</text>
</comment>
<dbReference type="GO" id="GO:0005667">
    <property type="term" value="C:transcription regulator complex"/>
    <property type="evidence" value="ECO:0007669"/>
    <property type="project" value="TreeGrafter"/>
</dbReference>
<dbReference type="GO" id="GO:0045944">
    <property type="term" value="P:positive regulation of transcription by RNA polymerase II"/>
    <property type="evidence" value="ECO:0007669"/>
    <property type="project" value="TreeGrafter"/>
</dbReference>
<dbReference type="PANTHER" id="PTHR15690:SF0">
    <property type="entry name" value="NUCLEAR RECEPTOR COACTIVATOR 6"/>
    <property type="match status" value="1"/>
</dbReference>
<feature type="region of interest" description="Disordered" evidence="1">
    <location>
        <begin position="1"/>
        <end position="312"/>
    </location>
</feature>
<sequence length="312" mass="32284">MAPAKPSPVEKPSSHSSPSSSSKPLGTPSSPGTSNTRRSPMSPTTAAAKATSKPDNSGQIHMTKPCQSVPDSTQKAEVHKPSAEVDTQPVVVSEGPQPLASPVNIQPALSDGKRPALPPPQSAPQKSHLVPAPSTGGPALTEPSSSVGCSPPIATAGIPTEGHPPPPVSESSLPVARGDPVEEKVSLGSTELAPNTASIQQEPQQQEMPRVEKATGHEVATVTEQGCIKKRKMPVHVDPREAKNLPEKPKAPSRRSSRAERDVEEGSTPQEAAENGQRKRSARPGSGSGSTAAARDTNTGASPNQAKRRKSK</sequence>
<feature type="compositionally biased region" description="Polar residues" evidence="1">
    <location>
        <begin position="296"/>
        <end position="305"/>
    </location>
</feature>
<gene>
    <name evidence="2" type="ORF">AOXY_G23945</name>
</gene>